<dbReference type="Pfam" id="PF01820">
    <property type="entry name" value="Dala_Dala_lig_N"/>
    <property type="match status" value="1"/>
</dbReference>
<dbReference type="InterPro" id="IPR016185">
    <property type="entry name" value="PreATP-grasp_dom_sf"/>
</dbReference>
<keyword evidence="7 22" id="KW-0963">Cytoplasm</keyword>
<dbReference type="Gene3D" id="3.30.1490.20">
    <property type="entry name" value="ATP-grasp fold, A domain"/>
    <property type="match status" value="1"/>
</dbReference>
<dbReference type="SUPFAM" id="SSF52440">
    <property type="entry name" value="PreATP-grasp domain"/>
    <property type="match status" value="1"/>
</dbReference>
<evidence type="ECO:0000313" key="31">
    <source>
        <dbReference type="Proteomes" id="UP000077271"/>
    </source>
</evidence>
<dbReference type="Gene3D" id="3.40.50.20">
    <property type="match status" value="1"/>
</dbReference>
<dbReference type="STRING" id="29332.AWH48_17285"/>
<dbReference type="EC" id="6.3.2.4" evidence="6 22"/>
<protein>
    <recommendedName>
        <fullName evidence="19 22">D-alanine--D-alanine ligase</fullName>
        <ecNumber evidence="6 22">6.3.2.4</ecNumber>
    </recommendedName>
    <alternativeName>
        <fullName evidence="21 22">D-Ala-D-Ala ligase</fullName>
    </alternativeName>
    <alternativeName>
        <fullName evidence="20 22">D-alanylalanine synthetase</fullName>
    </alternativeName>
</protein>
<comment type="pathway">
    <text evidence="18">Glycan biosynthesis.</text>
</comment>
<evidence type="ECO:0000256" key="16">
    <source>
        <dbReference type="ARBA" id="ARBA00023316"/>
    </source>
</evidence>
<dbReference type="Gene3D" id="3.30.470.20">
    <property type="entry name" value="ATP-grasp fold, B domain"/>
    <property type="match status" value="1"/>
</dbReference>
<comment type="subcellular location">
    <subcellularLocation>
        <location evidence="3 22">Cytoplasm</location>
    </subcellularLocation>
</comment>
<evidence type="ECO:0000256" key="18">
    <source>
        <dbReference type="ARBA" id="ARBA00060592"/>
    </source>
</evidence>
<evidence type="ECO:0000256" key="17">
    <source>
        <dbReference type="ARBA" id="ARBA00047614"/>
    </source>
</evidence>
<evidence type="ECO:0000256" key="15">
    <source>
        <dbReference type="ARBA" id="ARBA00023211"/>
    </source>
</evidence>
<dbReference type="HAMAP" id="MF_00047">
    <property type="entry name" value="Dala_Dala_lig"/>
    <property type="match status" value="1"/>
</dbReference>
<dbReference type="PANTHER" id="PTHR23132:SF25">
    <property type="entry name" value="D-ALANINE--D-ALANINE LIGASE A"/>
    <property type="match status" value="1"/>
</dbReference>
<dbReference type="PROSITE" id="PS50975">
    <property type="entry name" value="ATP_GRASP"/>
    <property type="match status" value="1"/>
</dbReference>
<feature type="binding site" evidence="24">
    <location>
        <begin position="179"/>
        <end position="180"/>
    </location>
    <ligand>
        <name>ATP</name>
        <dbReference type="ChEBI" id="CHEBI:30616"/>
    </ligand>
</feature>
<dbReference type="NCBIfam" id="NF002528">
    <property type="entry name" value="PRK01966.1-4"/>
    <property type="match status" value="1"/>
</dbReference>
<dbReference type="SUPFAM" id="SSF56059">
    <property type="entry name" value="Glutathione synthetase ATP-binding domain-like"/>
    <property type="match status" value="1"/>
</dbReference>
<feature type="binding site" evidence="25">
    <location>
        <position position="302"/>
    </location>
    <ligand>
        <name>Mg(2+)</name>
        <dbReference type="ChEBI" id="CHEBI:18420"/>
        <label>1</label>
    </ligand>
</feature>
<evidence type="ECO:0000256" key="10">
    <source>
        <dbReference type="ARBA" id="ARBA00022741"/>
    </source>
</evidence>
<evidence type="ECO:0000256" key="24">
    <source>
        <dbReference type="PIRSR" id="PIRSR039102-2"/>
    </source>
</evidence>
<dbReference type="GO" id="GO:0005829">
    <property type="term" value="C:cytosol"/>
    <property type="evidence" value="ECO:0007669"/>
    <property type="project" value="TreeGrafter"/>
</dbReference>
<feature type="active site" evidence="23">
    <location>
        <position position="179"/>
    </location>
</feature>
<comment type="pathway">
    <text evidence="4 22">Cell wall biogenesis; peptidoglycan biosynthesis.</text>
</comment>
<evidence type="ECO:0000256" key="22">
    <source>
        <dbReference type="HAMAP-Rule" id="MF_00047"/>
    </source>
</evidence>
<keyword evidence="16 22" id="KW-0961">Cell wall biogenesis/degradation</keyword>
<evidence type="ECO:0000256" key="4">
    <source>
        <dbReference type="ARBA" id="ARBA00004752"/>
    </source>
</evidence>
<evidence type="ECO:0000256" key="7">
    <source>
        <dbReference type="ARBA" id="ARBA00022490"/>
    </source>
</evidence>
<dbReference type="PIRSF" id="PIRSF039102">
    <property type="entry name" value="Ddl/VanB"/>
    <property type="match status" value="1"/>
</dbReference>
<comment type="cofactor">
    <cofactor evidence="1">
        <name>Mn(2+)</name>
        <dbReference type="ChEBI" id="CHEBI:29035"/>
    </cofactor>
</comment>
<dbReference type="Pfam" id="PF07478">
    <property type="entry name" value="Dala_Dala_lig_C"/>
    <property type="match status" value="1"/>
</dbReference>
<feature type="binding site" evidence="24">
    <location>
        <begin position="301"/>
        <end position="302"/>
    </location>
    <ligand>
        <name>ATP</name>
        <dbReference type="ChEBI" id="CHEBI:30616"/>
    </ligand>
</feature>
<dbReference type="UniPathway" id="UPA00219"/>
<sequence>MKKKLGLLYGGKSAEHNVSLQTAKAVTAALDLYKFDVYPIYISIDGTWTEGEKLETPASTIEELQLTENGGTEHVLSMLAQGKYDVVFPLLHGPNGEDGTVQGLLEVLNVPYVGNGVLASSAGMDKVIMKNVFAQAGLKQVGYTHMTRTEWEQNKEAGCALIEREIGWPCFVKPANLGSSVGISKCQNKEELIGAMEEAFQFDRKVIIEEGVVAREIEVGILGNEMPVCSVIGEIVPKKDFYDYKAKYEDEDTALIIPADLTDAQKMEMEQLAIRAFRSLDCSGLVRADFFLTESGDLLINEVNTMPGFTPFSMFPLLWKEAGVEYPQLIEKMIGLAVERHIEKQKIKYTV</sequence>
<dbReference type="InterPro" id="IPR011761">
    <property type="entry name" value="ATP-grasp"/>
</dbReference>
<evidence type="ECO:0000256" key="19">
    <source>
        <dbReference type="ARBA" id="ARBA00068427"/>
    </source>
</evidence>
<evidence type="ECO:0000256" key="11">
    <source>
        <dbReference type="ARBA" id="ARBA00022840"/>
    </source>
</evidence>
<dbReference type="PROSITE" id="PS00844">
    <property type="entry name" value="DALA_DALA_LIGASE_2"/>
    <property type="match status" value="1"/>
</dbReference>
<evidence type="ECO:0000313" key="30">
    <source>
        <dbReference type="Proteomes" id="UP000076935"/>
    </source>
</evidence>
<evidence type="ECO:0000259" key="27">
    <source>
        <dbReference type="PROSITE" id="PS50975"/>
    </source>
</evidence>
<dbReference type="FunFam" id="3.30.1490.20:FF:000007">
    <property type="entry name" value="D-alanine--D-alanine ligase"/>
    <property type="match status" value="1"/>
</dbReference>
<dbReference type="GO" id="GO:0046872">
    <property type="term" value="F:metal ion binding"/>
    <property type="evidence" value="ECO:0007669"/>
    <property type="project" value="UniProtKB-KW"/>
</dbReference>
<evidence type="ECO:0000256" key="13">
    <source>
        <dbReference type="ARBA" id="ARBA00022960"/>
    </source>
</evidence>
<dbReference type="EMBL" id="LQWZ01000008">
    <property type="protein sequence ID" value="OAH58510.1"/>
    <property type="molecule type" value="Genomic_DNA"/>
</dbReference>
<dbReference type="Proteomes" id="UP000077271">
    <property type="component" value="Unassembled WGS sequence"/>
</dbReference>
<feature type="binding site" evidence="25">
    <location>
        <position position="289"/>
    </location>
    <ligand>
        <name>Mg(2+)</name>
        <dbReference type="ChEBI" id="CHEBI:18420"/>
        <label>1</label>
    </ligand>
</feature>
<comment type="function">
    <text evidence="2 22">Cell wall formation.</text>
</comment>
<dbReference type="EMBL" id="LQWY01000036">
    <property type="protein sequence ID" value="OAH60621.1"/>
    <property type="molecule type" value="Genomic_DNA"/>
</dbReference>
<comment type="catalytic activity">
    <reaction evidence="17 22">
        <text>2 D-alanine + ATP = D-alanyl-D-alanine + ADP + phosphate + H(+)</text>
        <dbReference type="Rhea" id="RHEA:11224"/>
        <dbReference type="ChEBI" id="CHEBI:15378"/>
        <dbReference type="ChEBI" id="CHEBI:30616"/>
        <dbReference type="ChEBI" id="CHEBI:43474"/>
        <dbReference type="ChEBI" id="CHEBI:57416"/>
        <dbReference type="ChEBI" id="CHEBI:57822"/>
        <dbReference type="ChEBI" id="CHEBI:456216"/>
        <dbReference type="EC" id="6.3.2.4"/>
    </reaction>
</comment>
<dbReference type="GO" id="GO:0008360">
    <property type="term" value="P:regulation of cell shape"/>
    <property type="evidence" value="ECO:0007669"/>
    <property type="project" value="UniProtKB-KW"/>
</dbReference>
<comment type="caution">
    <text evidence="28">The sequence shown here is derived from an EMBL/GenBank/DDBJ whole genome shotgun (WGS) entry which is preliminary data.</text>
</comment>
<dbReference type="InterPro" id="IPR005905">
    <property type="entry name" value="D_ala_D_ala"/>
</dbReference>
<feature type="binding site" evidence="24">
    <location>
        <position position="126"/>
    </location>
    <ligand>
        <name>ATP</name>
        <dbReference type="ChEBI" id="CHEBI:30616"/>
    </ligand>
</feature>
<dbReference type="GO" id="GO:0071555">
    <property type="term" value="P:cell wall organization"/>
    <property type="evidence" value="ECO:0007669"/>
    <property type="project" value="UniProtKB-KW"/>
</dbReference>
<gene>
    <name evidence="22 28" type="primary">ddl</name>
    <name evidence="28" type="ORF">AWH48_17285</name>
    <name evidence="29" type="ORF">AWH49_15950</name>
</gene>
<dbReference type="InterPro" id="IPR011095">
    <property type="entry name" value="Dala_Dala_lig_C"/>
</dbReference>
<dbReference type="NCBIfam" id="NF002378">
    <property type="entry name" value="PRK01372.1"/>
    <property type="match status" value="1"/>
</dbReference>
<organism evidence="28 31">
    <name type="scientific">Domibacillus aminovorans</name>
    <dbReference type="NCBI Taxonomy" id="29332"/>
    <lineage>
        <taxon>Bacteria</taxon>
        <taxon>Bacillati</taxon>
        <taxon>Bacillota</taxon>
        <taxon>Bacilli</taxon>
        <taxon>Bacillales</taxon>
        <taxon>Bacillaceae</taxon>
        <taxon>Domibacillus</taxon>
    </lineage>
</organism>
<comment type="cofactor">
    <cofactor evidence="25">
        <name>Mg(2+)</name>
        <dbReference type="ChEBI" id="CHEBI:18420"/>
    </cofactor>
    <cofactor evidence="25">
        <name>Mn(2+)</name>
        <dbReference type="ChEBI" id="CHEBI:29035"/>
    </cofactor>
    <text evidence="25">Binds 2 magnesium or manganese ions per subunit.</text>
</comment>
<dbReference type="OrthoDB" id="9813261at2"/>
<evidence type="ECO:0000256" key="2">
    <source>
        <dbReference type="ARBA" id="ARBA00003921"/>
    </source>
</evidence>
<evidence type="ECO:0000256" key="20">
    <source>
        <dbReference type="ARBA" id="ARBA00076288"/>
    </source>
</evidence>
<keyword evidence="13 22" id="KW-0133">Cell shape</keyword>
<keyword evidence="14 22" id="KW-0573">Peptidoglycan synthesis</keyword>
<feature type="binding site" evidence="24">
    <location>
        <begin position="209"/>
        <end position="216"/>
    </location>
    <ligand>
        <name>ATP</name>
        <dbReference type="ChEBI" id="CHEBI:30616"/>
    </ligand>
</feature>
<evidence type="ECO:0000256" key="26">
    <source>
        <dbReference type="PROSITE-ProRule" id="PRU00409"/>
    </source>
</evidence>
<keyword evidence="12 25" id="KW-0460">Magnesium</keyword>
<feature type="binding site" evidence="25">
    <location>
        <position position="304"/>
    </location>
    <ligand>
        <name>Mg(2+)</name>
        <dbReference type="ChEBI" id="CHEBI:18420"/>
        <label>2</label>
    </ligand>
</feature>
<dbReference type="InterPro" id="IPR013815">
    <property type="entry name" value="ATP_grasp_subdomain_1"/>
</dbReference>
<dbReference type="PANTHER" id="PTHR23132">
    <property type="entry name" value="D-ALANINE--D-ALANINE LIGASE"/>
    <property type="match status" value="1"/>
</dbReference>
<dbReference type="PROSITE" id="PS00843">
    <property type="entry name" value="DALA_DALA_LIGASE_1"/>
    <property type="match status" value="1"/>
</dbReference>
<keyword evidence="9 25" id="KW-0479">Metal-binding</keyword>
<evidence type="ECO:0000256" key="14">
    <source>
        <dbReference type="ARBA" id="ARBA00022984"/>
    </source>
</evidence>
<dbReference type="NCBIfam" id="TIGR01205">
    <property type="entry name" value="D_ala_D_alaTIGR"/>
    <property type="match status" value="1"/>
</dbReference>
<keyword evidence="15 25" id="KW-0464">Manganese</keyword>
<evidence type="ECO:0000256" key="6">
    <source>
        <dbReference type="ARBA" id="ARBA00012216"/>
    </source>
</evidence>
<feature type="active site" evidence="23">
    <location>
        <position position="313"/>
    </location>
</feature>
<dbReference type="GO" id="GO:0009252">
    <property type="term" value="P:peptidoglycan biosynthetic process"/>
    <property type="evidence" value="ECO:0007669"/>
    <property type="project" value="UniProtKB-UniRule"/>
</dbReference>
<evidence type="ECO:0000256" key="12">
    <source>
        <dbReference type="ARBA" id="ARBA00022842"/>
    </source>
</evidence>
<keyword evidence="8 22" id="KW-0436">Ligase</keyword>
<accession>A0A177KYT5</accession>
<dbReference type="NCBIfam" id="NF002526">
    <property type="entry name" value="PRK01966.1-2"/>
    <property type="match status" value="1"/>
</dbReference>
<dbReference type="GO" id="GO:0005524">
    <property type="term" value="F:ATP binding"/>
    <property type="evidence" value="ECO:0007669"/>
    <property type="project" value="UniProtKB-UniRule"/>
</dbReference>
<keyword evidence="10 24" id="KW-0547">Nucleotide-binding</keyword>
<dbReference type="RefSeq" id="WP_018395443.1">
    <property type="nucleotide sequence ID" value="NZ_JBCNAN010000011.1"/>
</dbReference>
<evidence type="ECO:0000313" key="28">
    <source>
        <dbReference type="EMBL" id="OAH58510.1"/>
    </source>
</evidence>
<feature type="binding site" evidence="25">
    <location>
        <position position="302"/>
    </location>
    <ligand>
        <name>Mg(2+)</name>
        <dbReference type="ChEBI" id="CHEBI:18420"/>
        <label>2</label>
    </ligand>
</feature>
<feature type="active site" evidence="23">
    <location>
        <position position="15"/>
    </location>
</feature>
<evidence type="ECO:0000313" key="29">
    <source>
        <dbReference type="EMBL" id="OAH60621.1"/>
    </source>
</evidence>
<evidence type="ECO:0000256" key="8">
    <source>
        <dbReference type="ARBA" id="ARBA00022598"/>
    </source>
</evidence>
<feature type="binding site" evidence="24">
    <location>
        <begin position="171"/>
        <end position="173"/>
    </location>
    <ligand>
        <name>ATP</name>
        <dbReference type="ChEBI" id="CHEBI:30616"/>
    </ligand>
</feature>
<evidence type="ECO:0000256" key="21">
    <source>
        <dbReference type="ARBA" id="ARBA00077154"/>
    </source>
</evidence>
<name>A0A177KYT5_9BACI</name>
<evidence type="ECO:0000256" key="3">
    <source>
        <dbReference type="ARBA" id="ARBA00004496"/>
    </source>
</evidence>
<dbReference type="InterPro" id="IPR000291">
    <property type="entry name" value="D-Ala_lig_Van_CS"/>
</dbReference>
<evidence type="ECO:0000256" key="5">
    <source>
        <dbReference type="ARBA" id="ARBA00010871"/>
    </source>
</evidence>
<dbReference type="AlphaFoldDB" id="A0A177KYT5"/>
<keyword evidence="30" id="KW-1185">Reference proteome</keyword>
<dbReference type="GO" id="GO:0008716">
    <property type="term" value="F:D-alanine-D-alanine ligase activity"/>
    <property type="evidence" value="ECO:0007669"/>
    <property type="project" value="UniProtKB-UniRule"/>
</dbReference>
<dbReference type="FunFam" id="3.30.470.20:FF:000008">
    <property type="entry name" value="D-alanine--D-alanine ligase"/>
    <property type="match status" value="1"/>
</dbReference>
<evidence type="ECO:0000256" key="25">
    <source>
        <dbReference type="PIRSR" id="PIRSR039102-3"/>
    </source>
</evidence>
<dbReference type="Proteomes" id="UP000076935">
    <property type="component" value="Unassembled WGS sequence"/>
</dbReference>
<evidence type="ECO:0000256" key="23">
    <source>
        <dbReference type="PIRSR" id="PIRSR039102-1"/>
    </source>
</evidence>
<evidence type="ECO:0000256" key="9">
    <source>
        <dbReference type="ARBA" id="ARBA00022723"/>
    </source>
</evidence>
<keyword evidence="11 26" id="KW-0067">ATP-binding</keyword>
<reference evidence="30 31" key="1">
    <citation type="submission" date="2016-01" db="EMBL/GenBank/DDBJ databases">
        <title>Investigation of taxonomic status of Bacillus aminovorans.</title>
        <authorList>
            <person name="Verma A."/>
            <person name="Pal Y."/>
            <person name="Krishnamurthi S."/>
        </authorList>
    </citation>
    <scope>NUCLEOTIDE SEQUENCE [LARGE SCALE GENOMIC DNA]</scope>
    <source>
        <strain evidence="29 30">DSM 1314</strain>
        <strain evidence="28 31">DSM 4337</strain>
    </source>
</reference>
<dbReference type="InterPro" id="IPR011127">
    <property type="entry name" value="Dala_Dala_lig_N"/>
</dbReference>
<evidence type="ECO:0000256" key="1">
    <source>
        <dbReference type="ARBA" id="ARBA00001936"/>
    </source>
</evidence>
<comment type="similarity">
    <text evidence="5 22">Belongs to the D-alanine--D-alanine ligase family.</text>
</comment>
<proteinExistence type="inferred from homology"/>
<feature type="domain" description="ATP-grasp" evidence="27">
    <location>
        <begin position="130"/>
        <end position="335"/>
    </location>
</feature>